<comment type="subcellular location">
    <subcellularLocation>
        <location evidence="7">Cell membrane</location>
        <topology evidence="7">Peripheral membrane protein</topology>
    </subcellularLocation>
    <subcellularLocation>
        <location evidence="1">Membrane</location>
    </subcellularLocation>
</comment>
<evidence type="ECO:0000256" key="7">
    <source>
        <dbReference type="HAMAP-Rule" id="MF_01416"/>
    </source>
</evidence>
<evidence type="ECO:0000256" key="4">
    <source>
        <dbReference type="ARBA" id="ARBA00023065"/>
    </source>
</evidence>
<reference evidence="8 9" key="1">
    <citation type="journal article" date="2016" name="Nat. Commun.">
        <title>Thousands of microbial genomes shed light on interconnected biogeochemical processes in an aquifer system.</title>
        <authorList>
            <person name="Anantharaman K."/>
            <person name="Brown C.T."/>
            <person name="Hug L.A."/>
            <person name="Sharon I."/>
            <person name="Castelle C.J."/>
            <person name="Probst A.J."/>
            <person name="Thomas B.C."/>
            <person name="Singh A."/>
            <person name="Wilkins M.J."/>
            <person name="Karaoz U."/>
            <person name="Brodie E.L."/>
            <person name="Williams K.H."/>
            <person name="Hubbard S.S."/>
            <person name="Banfield J.F."/>
        </authorList>
    </citation>
    <scope>NUCLEOTIDE SEQUENCE [LARGE SCALE GENOMIC DNA]</scope>
</reference>
<dbReference type="EMBL" id="MFQZ01000005">
    <property type="protein sequence ID" value="OGH88164.1"/>
    <property type="molecule type" value="Genomic_DNA"/>
</dbReference>
<dbReference type="GO" id="GO:0046933">
    <property type="term" value="F:proton-transporting ATP synthase activity, rotational mechanism"/>
    <property type="evidence" value="ECO:0007669"/>
    <property type="project" value="UniProtKB-UniRule"/>
</dbReference>
<evidence type="ECO:0000313" key="9">
    <source>
        <dbReference type="Proteomes" id="UP000177907"/>
    </source>
</evidence>
<keyword evidence="7" id="KW-0139">CF(1)</keyword>
<keyword evidence="2 7" id="KW-0813">Transport</keyword>
<keyword evidence="7" id="KW-1003">Cell membrane</keyword>
<accession>A0A1F6NWZ5</accession>
<evidence type="ECO:0000313" key="8">
    <source>
        <dbReference type="EMBL" id="OGH88164.1"/>
    </source>
</evidence>
<comment type="function">
    <text evidence="7">This protein is part of the stalk that links CF(0) to CF(1). It either transmits conformational changes from CF(0) to CF(1) or is implicated in proton conduction.</text>
</comment>
<evidence type="ECO:0000256" key="5">
    <source>
        <dbReference type="ARBA" id="ARBA00023136"/>
    </source>
</evidence>
<evidence type="ECO:0000256" key="1">
    <source>
        <dbReference type="ARBA" id="ARBA00004370"/>
    </source>
</evidence>
<comment type="caution">
    <text evidence="8">The sequence shown here is derived from an EMBL/GenBank/DDBJ whole genome shotgun (WGS) entry which is preliminary data.</text>
</comment>
<keyword evidence="6 7" id="KW-0066">ATP synthesis</keyword>
<dbReference type="Proteomes" id="UP000177907">
    <property type="component" value="Unassembled WGS sequence"/>
</dbReference>
<dbReference type="GO" id="GO:0005886">
    <property type="term" value="C:plasma membrane"/>
    <property type="evidence" value="ECO:0007669"/>
    <property type="project" value="UniProtKB-SubCell"/>
</dbReference>
<evidence type="ECO:0000256" key="2">
    <source>
        <dbReference type="ARBA" id="ARBA00022448"/>
    </source>
</evidence>
<gene>
    <name evidence="7" type="primary">atpH</name>
    <name evidence="8" type="ORF">A3J93_00275</name>
</gene>
<evidence type="ECO:0000256" key="3">
    <source>
        <dbReference type="ARBA" id="ARBA00022781"/>
    </source>
</evidence>
<name>A0A1F6NWZ5_9BACT</name>
<keyword evidence="5 7" id="KW-0472">Membrane</keyword>
<dbReference type="AlphaFoldDB" id="A0A1F6NWZ5"/>
<proteinExistence type="inferred from homology"/>
<organism evidence="8 9">
    <name type="scientific">Candidatus Magasanikbacteria bacterium RIFOXYC2_FULL_42_28</name>
    <dbReference type="NCBI Taxonomy" id="1798704"/>
    <lineage>
        <taxon>Bacteria</taxon>
        <taxon>Candidatus Magasanikiibacteriota</taxon>
    </lineage>
</organism>
<dbReference type="STRING" id="1798704.A3J93_00275"/>
<evidence type="ECO:0000256" key="6">
    <source>
        <dbReference type="ARBA" id="ARBA00023310"/>
    </source>
</evidence>
<dbReference type="GO" id="GO:0045259">
    <property type="term" value="C:proton-transporting ATP synthase complex"/>
    <property type="evidence" value="ECO:0007669"/>
    <property type="project" value="UniProtKB-KW"/>
</dbReference>
<dbReference type="Pfam" id="PF00213">
    <property type="entry name" value="OSCP"/>
    <property type="match status" value="1"/>
</dbReference>
<dbReference type="InterPro" id="IPR000711">
    <property type="entry name" value="ATPase_OSCP/dsu"/>
</dbReference>
<comment type="function">
    <text evidence="7">F(1)F(0) ATP synthase produces ATP from ADP in the presence of a proton or sodium gradient. F-type ATPases consist of two structural domains, F(1) containing the extramembraneous catalytic core and F(0) containing the membrane proton channel, linked together by a central stalk and a peripheral stalk. During catalysis, ATP synthesis in the catalytic domain of F(1) is coupled via a rotary mechanism of the central stalk subunits to proton translocation.</text>
</comment>
<sequence length="130" mass="14421">MKKKRSAKQYAVALHELTEGASGKKLDATLKKFVEILARDRKLKKAENIMKEFEKYAQKKAGTTALTVYSARALAKSSLDKINDAFGGKTAITTEVTPEILGGIRIKTEDKILDASLLKQLQILKQKITK</sequence>
<comment type="similarity">
    <text evidence="7">Belongs to the ATPase delta chain family.</text>
</comment>
<keyword evidence="4 7" id="KW-0406">Ion transport</keyword>
<protein>
    <recommendedName>
        <fullName evidence="7">ATP synthase subunit delta</fullName>
    </recommendedName>
    <alternativeName>
        <fullName evidence="7">ATP synthase F(1) sector subunit delta</fullName>
    </alternativeName>
    <alternativeName>
        <fullName evidence="7">F-type ATPase subunit delta</fullName>
        <shortName evidence="7">F-ATPase subunit delta</shortName>
    </alternativeName>
</protein>
<dbReference type="PANTHER" id="PTHR11910">
    <property type="entry name" value="ATP SYNTHASE DELTA CHAIN"/>
    <property type="match status" value="1"/>
</dbReference>
<dbReference type="HAMAP" id="MF_01416">
    <property type="entry name" value="ATP_synth_delta_bact"/>
    <property type="match status" value="1"/>
</dbReference>
<keyword evidence="3 7" id="KW-0375">Hydrogen ion transport</keyword>